<keyword evidence="3" id="KW-1185">Reference proteome</keyword>
<dbReference type="PANTHER" id="PTHR43236:SF1">
    <property type="entry name" value="BLL7220 PROTEIN"/>
    <property type="match status" value="1"/>
</dbReference>
<accession>F3QUC6</accession>
<dbReference type="Pfam" id="PF06114">
    <property type="entry name" value="Peptidase_M78"/>
    <property type="match status" value="1"/>
</dbReference>
<dbReference type="HOGENOM" id="CLU_088575_1_0_10"/>
<dbReference type="OrthoDB" id="9794834at2"/>
<dbReference type="STRING" id="762982.HMPREF9442_01796"/>
<dbReference type="EMBL" id="AFBR01000049">
    <property type="protein sequence ID" value="EGG53941.1"/>
    <property type="molecule type" value="Genomic_DNA"/>
</dbReference>
<dbReference type="InterPro" id="IPR052345">
    <property type="entry name" value="Rad_response_metalloprotease"/>
</dbReference>
<dbReference type="RefSeq" id="WP_008627181.1">
    <property type="nucleotide sequence ID" value="NZ_GL883849.1"/>
</dbReference>
<comment type="caution">
    <text evidence="2">The sequence shown here is derived from an EMBL/GenBank/DDBJ whole genome shotgun (WGS) entry which is preliminary data.</text>
</comment>
<dbReference type="PANTHER" id="PTHR43236">
    <property type="entry name" value="ANTITOXIN HIGA1"/>
    <property type="match status" value="1"/>
</dbReference>
<organism evidence="2 3">
    <name type="scientific">Paraprevotella xylaniphila YIT 11841</name>
    <dbReference type="NCBI Taxonomy" id="762982"/>
    <lineage>
        <taxon>Bacteria</taxon>
        <taxon>Pseudomonadati</taxon>
        <taxon>Bacteroidota</taxon>
        <taxon>Bacteroidia</taxon>
        <taxon>Bacteroidales</taxon>
        <taxon>Prevotellaceae</taxon>
        <taxon>Paraprevotella</taxon>
    </lineage>
</organism>
<dbReference type="Gene3D" id="1.10.10.2910">
    <property type="match status" value="1"/>
</dbReference>
<reference evidence="2 3" key="1">
    <citation type="submission" date="2011-02" db="EMBL/GenBank/DDBJ databases">
        <authorList>
            <person name="Weinstock G."/>
            <person name="Sodergren E."/>
            <person name="Clifton S."/>
            <person name="Fulton L."/>
            <person name="Fulton B."/>
            <person name="Courtney L."/>
            <person name="Fronick C."/>
            <person name="Harrison M."/>
            <person name="Strong C."/>
            <person name="Farmer C."/>
            <person name="Delahaunty K."/>
            <person name="Markovic C."/>
            <person name="Hall O."/>
            <person name="Minx P."/>
            <person name="Tomlinson C."/>
            <person name="Mitreva M."/>
            <person name="Hou S."/>
            <person name="Chen J."/>
            <person name="Wollam A."/>
            <person name="Pepin K.H."/>
            <person name="Johnson M."/>
            <person name="Bhonagiri V."/>
            <person name="Zhang X."/>
            <person name="Suruliraj S."/>
            <person name="Warren W."/>
            <person name="Chinwalla A."/>
            <person name="Mardis E.R."/>
            <person name="Wilson R.K."/>
        </authorList>
    </citation>
    <scope>NUCLEOTIDE SEQUENCE [LARGE SCALE GENOMIC DNA]</scope>
    <source>
        <strain evidence="2 3">YIT 11841</strain>
    </source>
</reference>
<dbReference type="GeneID" id="98398348"/>
<dbReference type="AlphaFoldDB" id="F3QUC6"/>
<sequence>MKPNKFIIEKQVSAFRTDNGLSASEPVTLKSLLLKLNILTVFRPLSDNFSGMCLKDNSGHRFMLINSNQPRGRQHFTIAHELYHLFIEEKPTPHKCNPGYSKNFVEQSADMFASLLLMPESGICQLVPENELKTKSISMATILKLEHYFSVSRSALLYRLLNIGLISESTRSQFAEVGVKNSAKCFGYDTALYEAANEGLVIGDFGEKARNLFDKEKISESHYMELLGKININGTQENENSTRC</sequence>
<gene>
    <name evidence="2" type="ORF">HMPREF9442_01796</name>
</gene>
<dbReference type="eggNOG" id="COG2856">
    <property type="taxonomic scope" value="Bacteria"/>
</dbReference>
<evidence type="ECO:0000313" key="3">
    <source>
        <dbReference type="Proteomes" id="UP000005546"/>
    </source>
</evidence>
<evidence type="ECO:0000259" key="1">
    <source>
        <dbReference type="Pfam" id="PF06114"/>
    </source>
</evidence>
<dbReference type="Proteomes" id="UP000005546">
    <property type="component" value="Unassembled WGS sequence"/>
</dbReference>
<protein>
    <recommendedName>
        <fullName evidence="1">IrrE N-terminal-like domain-containing protein</fullName>
    </recommendedName>
</protein>
<name>F3QUC6_9BACT</name>
<proteinExistence type="predicted"/>
<feature type="domain" description="IrrE N-terminal-like" evidence="1">
    <location>
        <begin position="36"/>
        <end position="160"/>
    </location>
</feature>
<dbReference type="InterPro" id="IPR010359">
    <property type="entry name" value="IrrE_HExxH"/>
</dbReference>
<evidence type="ECO:0000313" key="2">
    <source>
        <dbReference type="EMBL" id="EGG53941.1"/>
    </source>
</evidence>